<organism evidence="1 2">
    <name type="scientific">Leptidea sinapis</name>
    <dbReference type="NCBI Taxonomy" id="189913"/>
    <lineage>
        <taxon>Eukaryota</taxon>
        <taxon>Metazoa</taxon>
        <taxon>Ecdysozoa</taxon>
        <taxon>Arthropoda</taxon>
        <taxon>Hexapoda</taxon>
        <taxon>Insecta</taxon>
        <taxon>Pterygota</taxon>
        <taxon>Neoptera</taxon>
        <taxon>Endopterygota</taxon>
        <taxon>Lepidoptera</taxon>
        <taxon>Glossata</taxon>
        <taxon>Ditrysia</taxon>
        <taxon>Papilionoidea</taxon>
        <taxon>Pieridae</taxon>
        <taxon>Dismorphiinae</taxon>
        <taxon>Leptidea</taxon>
    </lineage>
</organism>
<dbReference type="Proteomes" id="UP000324832">
    <property type="component" value="Unassembled WGS sequence"/>
</dbReference>
<name>A0A5E4R536_9NEOP</name>
<accession>A0A5E4R536</accession>
<protein>
    <submittedName>
        <fullName evidence="1">Uncharacterized protein</fullName>
    </submittedName>
</protein>
<gene>
    <name evidence="1" type="ORF">LSINAPIS_LOCUS15215</name>
</gene>
<proteinExistence type="predicted"/>
<dbReference type="EMBL" id="FZQP02007014">
    <property type="protein sequence ID" value="VVD05740.1"/>
    <property type="molecule type" value="Genomic_DNA"/>
</dbReference>
<dbReference type="AlphaFoldDB" id="A0A5E4R536"/>
<sequence length="77" mass="8179">MVACASHHLSKAKVRTGQAVVRAAGGNRLKTLRALPYYPTAVDRPFCTSQSTLTVVLVQGMSGRLPAALNQAVPMRS</sequence>
<evidence type="ECO:0000313" key="2">
    <source>
        <dbReference type="Proteomes" id="UP000324832"/>
    </source>
</evidence>
<reference evidence="1 2" key="1">
    <citation type="submission" date="2017-07" db="EMBL/GenBank/DDBJ databases">
        <authorList>
            <person name="Talla V."/>
            <person name="Backstrom N."/>
        </authorList>
    </citation>
    <scope>NUCLEOTIDE SEQUENCE [LARGE SCALE GENOMIC DNA]</scope>
</reference>
<evidence type="ECO:0000313" key="1">
    <source>
        <dbReference type="EMBL" id="VVD05740.1"/>
    </source>
</evidence>
<keyword evidence="2" id="KW-1185">Reference proteome</keyword>